<accession>A0A812U8Y5</accession>
<organism evidence="1 2">
    <name type="scientific">Symbiodinium natans</name>
    <dbReference type="NCBI Taxonomy" id="878477"/>
    <lineage>
        <taxon>Eukaryota</taxon>
        <taxon>Sar</taxon>
        <taxon>Alveolata</taxon>
        <taxon>Dinophyceae</taxon>
        <taxon>Suessiales</taxon>
        <taxon>Symbiodiniaceae</taxon>
        <taxon>Symbiodinium</taxon>
    </lineage>
</organism>
<comment type="caution">
    <text evidence="1">The sequence shown here is derived from an EMBL/GenBank/DDBJ whole genome shotgun (WGS) entry which is preliminary data.</text>
</comment>
<dbReference type="Pfam" id="PF10604">
    <property type="entry name" value="Polyketide_cyc2"/>
    <property type="match status" value="1"/>
</dbReference>
<sequence>MAPCTRVVDIEATPETIWTYLANLEQWDPDMKAVQDIQGGGMANGGSFLAQLEALSTRIHFRDVQVNREAKWGGSAAGGCIIFDAFFKLDPLSECQTRFTYEFQMRGCLGSLIDCLKPRAAIDGVEQGAANIKSRTEELQRAAM</sequence>
<dbReference type="OrthoDB" id="10632968at2759"/>
<reference evidence="1" key="1">
    <citation type="submission" date="2021-02" db="EMBL/GenBank/DDBJ databases">
        <authorList>
            <person name="Dougan E. K."/>
            <person name="Rhodes N."/>
            <person name="Thang M."/>
            <person name="Chan C."/>
        </authorList>
    </citation>
    <scope>NUCLEOTIDE SEQUENCE</scope>
</reference>
<dbReference type="Proteomes" id="UP000604046">
    <property type="component" value="Unassembled WGS sequence"/>
</dbReference>
<keyword evidence="2" id="KW-1185">Reference proteome</keyword>
<gene>
    <name evidence="1" type="ORF">SNAT2548_LOCUS31611</name>
</gene>
<proteinExistence type="predicted"/>
<protein>
    <submittedName>
        <fullName evidence="1">Uncharacterized protein</fullName>
    </submittedName>
</protein>
<dbReference type="SUPFAM" id="SSF55961">
    <property type="entry name" value="Bet v1-like"/>
    <property type="match status" value="1"/>
</dbReference>
<dbReference type="Gene3D" id="3.30.530.20">
    <property type="match status" value="1"/>
</dbReference>
<dbReference type="InterPro" id="IPR023393">
    <property type="entry name" value="START-like_dom_sf"/>
</dbReference>
<dbReference type="EMBL" id="CAJNDS010002667">
    <property type="protein sequence ID" value="CAE7560689.1"/>
    <property type="molecule type" value="Genomic_DNA"/>
</dbReference>
<dbReference type="AlphaFoldDB" id="A0A812U8Y5"/>
<name>A0A812U8Y5_9DINO</name>
<evidence type="ECO:0000313" key="2">
    <source>
        <dbReference type="Proteomes" id="UP000604046"/>
    </source>
</evidence>
<dbReference type="InterPro" id="IPR019587">
    <property type="entry name" value="Polyketide_cyclase/dehydratase"/>
</dbReference>
<evidence type="ECO:0000313" key="1">
    <source>
        <dbReference type="EMBL" id="CAE7560689.1"/>
    </source>
</evidence>